<dbReference type="EMBL" id="PNBA02000009">
    <property type="protein sequence ID" value="KAG6413973.1"/>
    <property type="molecule type" value="Genomic_DNA"/>
</dbReference>
<dbReference type="GO" id="GO:0005737">
    <property type="term" value="C:cytoplasm"/>
    <property type="evidence" value="ECO:0007669"/>
    <property type="project" value="TreeGrafter"/>
</dbReference>
<dbReference type="Gene3D" id="1.10.510.10">
    <property type="entry name" value="Transferase(Phosphotransferase) domain 1"/>
    <property type="match status" value="1"/>
</dbReference>
<evidence type="ECO:0000256" key="3">
    <source>
        <dbReference type="ARBA" id="ARBA00022741"/>
    </source>
</evidence>
<proteinExistence type="inferred from homology"/>
<evidence type="ECO:0000256" key="2">
    <source>
        <dbReference type="ARBA" id="ARBA00022679"/>
    </source>
</evidence>
<gene>
    <name evidence="8" type="ORF">SASPL_126689</name>
</gene>
<keyword evidence="5" id="KW-0067">ATP-binding</keyword>
<dbReference type="InterPro" id="IPR011009">
    <property type="entry name" value="Kinase-like_dom_sf"/>
</dbReference>
<reference evidence="8" key="1">
    <citation type="submission" date="2018-01" db="EMBL/GenBank/DDBJ databases">
        <authorList>
            <person name="Mao J.F."/>
        </authorList>
    </citation>
    <scope>NUCLEOTIDE SEQUENCE</scope>
    <source>
        <strain evidence="8">Huo1</strain>
        <tissue evidence="8">Leaf</tissue>
    </source>
</reference>
<organism evidence="8">
    <name type="scientific">Salvia splendens</name>
    <name type="common">Scarlet sage</name>
    <dbReference type="NCBI Taxonomy" id="180675"/>
    <lineage>
        <taxon>Eukaryota</taxon>
        <taxon>Viridiplantae</taxon>
        <taxon>Streptophyta</taxon>
        <taxon>Embryophyta</taxon>
        <taxon>Tracheophyta</taxon>
        <taxon>Spermatophyta</taxon>
        <taxon>Magnoliopsida</taxon>
        <taxon>eudicotyledons</taxon>
        <taxon>Gunneridae</taxon>
        <taxon>Pentapetalae</taxon>
        <taxon>asterids</taxon>
        <taxon>lamiids</taxon>
        <taxon>Lamiales</taxon>
        <taxon>Lamiaceae</taxon>
        <taxon>Nepetoideae</taxon>
        <taxon>Mentheae</taxon>
        <taxon>Salviinae</taxon>
        <taxon>Salvia</taxon>
        <taxon>Salvia subgen. Calosphace</taxon>
        <taxon>core Calosphace</taxon>
    </lineage>
</organism>
<comment type="caution">
    <text evidence="8">The sequence shown here is derived from an EMBL/GenBank/DDBJ whole genome shotgun (WGS) entry which is preliminary data.</text>
</comment>
<feature type="compositionally biased region" description="Pro residues" evidence="6">
    <location>
        <begin position="145"/>
        <end position="162"/>
    </location>
</feature>
<feature type="compositionally biased region" description="Basic and acidic residues" evidence="6">
    <location>
        <begin position="1326"/>
        <end position="1356"/>
    </location>
</feature>
<dbReference type="SUPFAM" id="SSF56112">
    <property type="entry name" value="Protein kinase-like (PK-like)"/>
    <property type="match status" value="1"/>
</dbReference>
<evidence type="ECO:0000256" key="5">
    <source>
        <dbReference type="ARBA" id="ARBA00022840"/>
    </source>
</evidence>
<dbReference type="InterPro" id="IPR000719">
    <property type="entry name" value="Prot_kinase_dom"/>
</dbReference>
<dbReference type="Pfam" id="PF00069">
    <property type="entry name" value="Pkinase"/>
    <property type="match status" value="1"/>
</dbReference>
<dbReference type="Proteomes" id="UP000298416">
    <property type="component" value="Unassembled WGS sequence"/>
</dbReference>
<dbReference type="PANTHER" id="PTHR48016:SF45">
    <property type="entry name" value="OS04G0559800 PROTEIN"/>
    <property type="match status" value="1"/>
</dbReference>
<evidence type="ECO:0000259" key="7">
    <source>
        <dbReference type="PROSITE" id="PS50011"/>
    </source>
</evidence>
<dbReference type="InterPro" id="IPR050538">
    <property type="entry name" value="MAP_kinase_kinase_kinase"/>
</dbReference>
<comment type="similarity">
    <text evidence="1">Belongs to the protein kinase superfamily. STE Ser/Thr protein kinase family. MAP kinase kinase kinase subfamily.</text>
</comment>
<keyword evidence="3" id="KW-0547">Nucleotide-binding</keyword>
<feature type="region of interest" description="Disordered" evidence="6">
    <location>
        <begin position="107"/>
        <end position="129"/>
    </location>
</feature>
<evidence type="ECO:0000313" key="9">
    <source>
        <dbReference type="Proteomes" id="UP000298416"/>
    </source>
</evidence>
<feature type="compositionally biased region" description="Acidic residues" evidence="6">
    <location>
        <begin position="1381"/>
        <end position="1390"/>
    </location>
</feature>
<protein>
    <recommendedName>
        <fullName evidence="7">Protein kinase domain-containing protein</fullName>
    </recommendedName>
</protein>
<dbReference type="GO" id="GO:0004709">
    <property type="term" value="F:MAP kinase kinase kinase activity"/>
    <property type="evidence" value="ECO:0007669"/>
    <property type="project" value="TreeGrafter"/>
</dbReference>
<feature type="compositionally biased region" description="Basic and acidic residues" evidence="6">
    <location>
        <begin position="1391"/>
        <end position="1400"/>
    </location>
</feature>
<sequence>MSAIYDNWEKLVAAVLKKEQLWQLFNSDSASISSDSSGFSFCKLTSSLNDVIAAKSLPRIHVEEPIKTVSTTSKPARKRGLKIQVPEFRFQDAGYSISEYRWRVSPRTASPSVSPTSGGLHSMSETKQQSYPLPLPPGATFRSPPVSPTIPPAKSPPAPPCTPKKYESVESTWKKGKLIGRSTLGNVYLGFNSEKGEMCAIKEARLLPNADVRRDARMMEKDIALLSRMKHPNVVQYFGSEVVGDNFYVYLEYVSGGSIHAILQEYGKLGESVIRNYTQQILAGLAYLHSEHIVHGNIKAASIFVDPNGAAKLSNFIIEMNIVGRSNSSSLMDSPYWMAPEVIMNSNVRKPASDIWSLGCTVLEMATSKPPLSQYKGVMAMFKVSCQNELPTIPDHLSDVCKDFLRCCMQLNPLHRATASQLLEHPFLKSSSPLRKHMLASPSSGHPVVTNAVKAEDTDCVRSHHLFDLGKVVLHSSTASSRSSDVYTPRYVSAPVSPVGSPLLHPSSPQQFIQPKFPPMVTNAMKLEDTDCVRSHHLFDSGKVVLHSSTASSRSSDVYAPRYVSAPVSPVGSPLLHPSSPQQFIQPKFPPMVTNAMKSEDTDCVRSHHLFDLGKVVLHSSTASSRSSDVYTPRYVSAPVSPVGSPLLHPSSPQQFIQPKFPPMVTNAMKLEDTDCVRSHHLFDSGKVVLHSSTASSRSSDVYTPRYVSAPVSPVGSPLLHPSSPQQFIQPKFPPMVTNAMKSEDTDCVRSHHLFDLGKVVLHSSTASSRSSDVYTPRYVSAPVSPVGSPLLHPSSPQQFIQPKFPPMVTNAMKLEDTDCVRSHHLFDSGKVVLHSSTASSRSSDVYTPRYVSAPVSPVGSPLLHPSSPQQFIQPKFPPMVTNAMKSEDTDCVRSHHLFDLGKVVLHSSTASSRSSDVYTPRYVSAPVSPVGSPLLHPSSPQQFIQPKFPPMVTNAMKLEDTDCVRSHHLFDSGKVVLHSSTASSRSSDVYAPRYVSAPVSPVGSPLLHPSSPQQFIQPKFPPMVTNAMKSEDTDCVRSHHLFDLGKVVLHSSTASSRSSDVYTPRYVSAPVSPVGSPLLHPSSPQQFIQPKFPPMVTNAMKLEDTDCVRSHHLFDSGKVVLHSSTASSRSSDIYTPRYVSAPVSPVGSPLLHPSSPQQFIQLKFPPMVTNAMKPEDTDCVRSHHLFDSGKVVLHSSTSSSRSSDIYTPRYVSAPVSPVGSPLLHPSSPQQFIQLKFPPMVTNAMKPEDTDCVRSHHLFDSGKVVFHSSTASSRSSPRQINREQKAKQIEAPKRHVCNGEASPHIQPSGSESPLLRLPDLAPQPIHDGEDPPRIVEYRHENADRQREAAGEGEPFHENLAGEEEYVRRGGLDPGLVPLENALEDVGDREEEADHGGHGDVEAEDAVGVAEDGGIGAGGGGGEGEFGDEVDVDEGEEDEG</sequence>
<keyword evidence="9" id="KW-1185">Reference proteome</keyword>
<keyword evidence="2" id="KW-0808">Transferase</keyword>
<accession>A0A8X8XL93</accession>
<evidence type="ECO:0000256" key="1">
    <source>
        <dbReference type="ARBA" id="ARBA00006529"/>
    </source>
</evidence>
<feature type="domain" description="Protein kinase" evidence="7">
    <location>
        <begin position="173"/>
        <end position="428"/>
    </location>
</feature>
<dbReference type="GO" id="GO:0005524">
    <property type="term" value="F:ATP binding"/>
    <property type="evidence" value="ECO:0007669"/>
    <property type="project" value="UniProtKB-KW"/>
</dbReference>
<reference evidence="8" key="2">
    <citation type="submission" date="2020-08" db="EMBL/GenBank/DDBJ databases">
        <title>Plant Genome Project.</title>
        <authorList>
            <person name="Zhang R.-G."/>
        </authorList>
    </citation>
    <scope>NUCLEOTIDE SEQUENCE</scope>
    <source>
        <strain evidence="8">Huo1</strain>
        <tissue evidence="8">Leaf</tissue>
    </source>
</reference>
<feature type="compositionally biased region" description="Basic and acidic residues" evidence="6">
    <location>
        <begin position="1280"/>
        <end position="1293"/>
    </location>
</feature>
<feature type="region of interest" description="Disordered" evidence="6">
    <location>
        <begin position="145"/>
        <end position="166"/>
    </location>
</feature>
<dbReference type="PANTHER" id="PTHR48016">
    <property type="entry name" value="MAP KINASE KINASE KINASE SSK2-RELATED-RELATED"/>
    <property type="match status" value="1"/>
</dbReference>
<name>A0A8X8XL93_SALSN</name>
<evidence type="ECO:0000256" key="6">
    <source>
        <dbReference type="SAM" id="MobiDB-lite"/>
    </source>
</evidence>
<feature type="compositionally biased region" description="Gly residues" evidence="6">
    <location>
        <begin position="1410"/>
        <end position="1423"/>
    </location>
</feature>
<keyword evidence="4" id="KW-0418">Kinase</keyword>
<dbReference type="PROSITE" id="PS50011">
    <property type="entry name" value="PROTEIN_KINASE_DOM"/>
    <property type="match status" value="1"/>
</dbReference>
<feature type="compositionally biased region" description="Acidic residues" evidence="6">
    <location>
        <begin position="1424"/>
        <end position="1439"/>
    </location>
</feature>
<evidence type="ECO:0000313" key="8">
    <source>
        <dbReference type="EMBL" id="KAG6413973.1"/>
    </source>
</evidence>
<evidence type="ECO:0000256" key="4">
    <source>
        <dbReference type="ARBA" id="ARBA00022777"/>
    </source>
</evidence>
<feature type="region of interest" description="Disordered" evidence="6">
    <location>
        <begin position="1267"/>
        <end position="1439"/>
    </location>
</feature>